<proteinExistence type="predicted"/>
<comment type="caution">
    <text evidence="1">The sequence shown here is derived from an EMBL/GenBank/DDBJ whole genome shotgun (WGS) entry which is preliminary data.</text>
</comment>
<dbReference type="Pfam" id="PF12840">
    <property type="entry name" value="HTH_20"/>
    <property type="match status" value="1"/>
</dbReference>
<dbReference type="SUPFAM" id="SSF46785">
    <property type="entry name" value="Winged helix' DNA-binding domain"/>
    <property type="match status" value="1"/>
</dbReference>
<name>A0ABP7C206_9ACTN</name>
<evidence type="ECO:0000313" key="2">
    <source>
        <dbReference type="Proteomes" id="UP001500902"/>
    </source>
</evidence>
<organism evidence="1 2">
    <name type="scientific">Nonomuraea antimicrobica</name>
    <dbReference type="NCBI Taxonomy" id="561173"/>
    <lineage>
        <taxon>Bacteria</taxon>
        <taxon>Bacillati</taxon>
        <taxon>Actinomycetota</taxon>
        <taxon>Actinomycetes</taxon>
        <taxon>Streptosporangiales</taxon>
        <taxon>Streptosporangiaceae</taxon>
        <taxon>Nonomuraea</taxon>
    </lineage>
</organism>
<protein>
    <submittedName>
        <fullName evidence="1">Helix-turn-helix domain-containing protein</fullName>
    </submittedName>
</protein>
<gene>
    <name evidence="1" type="ORF">GCM10022224_046550</name>
</gene>
<dbReference type="EMBL" id="BAAAZP010000089">
    <property type="protein sequence ID" value="GAA3677050.1"/>
    <property type="molecule type" value="Genomic_DNA"/>
</dbReference>
<reference evidence="2" key="1">
    <citation type="journal article" date="2019" name="Int. J. Syst. Evol. Microbiol.">
        <title>The Global Catalogue of Microorganisms (GCM) 10K type strain sequencing project: providing services to taxonomists for standard genome sequencing and annotation.</title>
        <authorList>
            <consortium name="The Broad Institute Genomics Platform"/>
            <consortium name="The Broad Institute Genome Sequencing Center for Infectious Disease"/>
            <person name="Wu L."/>
            <person name="Ma J."/>
        </authorList>
    </citation>
    <scope>NUCLEOTIDE SEQUENCE [LARGE SCALE GENOMIC DNA]</scope>
    <source>
        <strain evidence="2">JCM 16904</strain>
    </source>
</reference>
<dbReference type="InterPro" id="IPR036390">
    <property type="entry name" value="WH_DNA-bd_sf"/>
</dbReference>
<dbReference type="Proteomes" id="UP001500902">
    <property type="component" value="Unassembled WGS sequence"/>
</dbReference>
<dbReference type="InterPro" id="IPR011991">
    <property type="entry name" value="ArsR-like_HTH"/>
</dbReference>
<sequence>MSGQVDVVRGALSPLRRRVLEELREPGSATAVAARLGESRQRINYHLRELEKLGLVELVELRQRRGRKERVVRATAHTVVVAPEVVGSPSPGELDRFASDTLLAMTARAFGEVAEMREEAAAEGTRLVTFSIETDVGFAEPADINRFATDLAARVADLVASYDSPQAPRYRVIIGGHPARQRLQDPESPENSEGTS</sequence>
<dbReference type="RefSeq" id="WP_344881694.1">
    <property type="nucleotide sequence ID" value="NZ_BAAAZP010000089.1"/>
</dbReference>
<accession>A0ABP7C206</accession>
<evidence type="ECO:0000313" key="1">
    <source>
        <dbReference type="EMBL" id="GAA3677050.1"/>
    </source>
</evidence>
<dbReference type="CDD" id="cd00090">
    <property type="entry name" value="HTH_ARSR"/>
    <property type="match status" value="1"/>
</dbReference>
<dbReference type="Gene3D" id="1.10.10.10">
    <property type="entry name" value="Winged helix-like DNA-binding domain superfamily/Winged helix DNA-binding domain"/>
    <property type="match status" value="1"/>
</dbReference>
<dbReference type="InterPro" id="IPR036388">
    <property type="entry name" value="WH-like_DNA-bd_sf"/>
</dbReference>
<keyword evidence="2" id="KW-1185">Reference proteome</keyword>